<evidence type="ECO:0000256" key="6">
    <source>
        <dbReference type="ARBA" id="ARBA00023136"/>
    </source>
</evidence>
<keyword evidence="5 7" id="KW-1133">Transmembrane helix</keyword>
<accession>A0A381N2Z8</accession>
<dbReference type="InterPro" id="IPR011925">
    <property type="entry name" value="LolCE_TM"/>
</dbReference>
<proteinExistence type="predicted"/>
<dbReference type="GO" id="GO:0098797">
    <property type="term" value="C:plasma membrane protein complex"/>
    <property type="evidence" value="ECO:0007669"/>
    <property type="project" value="TreeGrafter"/>
</dbReference>
<feature type="transmembrane region" description="Helical" evidence="7">
    <location>
        <begin position="357"/>
        <end position="376"/>
    </location>
</feature>
<dbReference type="GO" id="GO:0044874">
    <property type="term" value="P:lipoprotein localization to outer membrane"/>
    <property type="evidence" value="ECO:0007669"/>
    <property type="project" value="TreeGrafter"/>
</dbReference>
<feature type="transmembrane region" description="Helical" evidence="7">
    <location>
        <begin position="6"/>
        <end position="26"/>
    </location>
</feature>
<dbReference type="Pfam" id="PF02687">
    <property type="entry name" value="FtsX"/>
    <property type="match status" value="1"/>
</dbReference>
<dbReference type="PANTHER" id="PTHR30489">
    <property type="entry name" value="LIPOPROTEIN-RELEASING SYSTEM TRANSMEMBRANE PROTEIN LOLE"/>
    <property type="match status" value="1"/>
</dbReference>
<evidence type="ECO:0000256" key="1">
    <source>
        <dbReference type="ARBA" id="ARBA00004651"/>
    </source>
</evidence>
<dbReference type="InterPro" id="IPR025857">
    <property type="entry name" value="MacB_PCD"/>
</dbReference>
<feature type="domain" description="ABC3 transporter permease C-terminal" evidence="8">
    <location>
        <begin position="251"/>
        <end position="380"/>
    </location>
</feature>
<dbReference type="NCBIfam" id="TIGR02212">
    <property type="entry name" value="lolCE"/>
    <property type="match status" value="1"/>
</dbReference>
<keyword evidence="2" id="KW-0813">Transport</keyword>
<dbReference type="GO" id="GO:0042953">
    <property type="term" value="P:lipoprotein transport"/>
    <property type="evidence" value="ECO:0007669"/>
    <property type="project" value="InterPro"/>
</dbReference>
<dbReference type="InterPro" id="IPR003838">
    <property type="entry name" value="ABC3_permease_C"/>
</dbReference>
<protein>
    <recommendedName>
        <fullName evidence="11">ABC3 transporter permease protein domain-containing protein</fullName>
    </recommendedName>
</protein>
<name>A0A381N2Z8_9ZZZZ</name>
<dbReference type="InterPro" id="IPR051447">
    <property type="entry name" value="Lipoprotein-release_system"/>
</dbReference>
<comment type="subcellular location">
    <subcellularLocation>
        <location evidence="1">Cell membrane</location>
        <topology evidence="1">Multi-pass membrane protein</topology>
    </subcellularLocation>
</comment>
<evidence type="ECO:0000313" key="10">
    <source>
        <dbReference type="EMBL" id="SUZ48990.1"/>
    </source>
</evidence>
<keyword evidence="6 7" id="KW-0472">Membrane</keyword>
<dbReference type="AlphaFoldDB" id="A0A381N2Z8"/>
<reference evidence="10" key="1">
    <citation type="submission" date="2018-05" db="EMBL/GenBank/DDBJ databases">
        <authorList>
            <person name="Lanie J.A."/>
            <person name="Ng W.-L."/>
            <person name="Kazmierczak K.M."/>
            <person name="Andrzejewski T.M."/>
            <person name="Davidsen T.M."/>
            <person name="Wayne K.J."/>
            <person name="Tettelin H."/>
            <person name="Glass J.I."/>
            <person name="Rusch D."/>
            <person name="Podicherti R."/>
            <person name="Tsui H.-C.T."/>
            <person name="Winkler M.E."/>
        </authorList>
    </citation>
    <scope>NUCLEOTIDE SEQUENCE</scope>
</reference>
<evidence type="ECO:0000256" key="4">
    <source>
        <dbReference type="ARBA" id="ARBA00022692"/>
    </source>
</evidence>
<organism evidence="10">
    <name type="scientific">marine metagenome</name>
    <dbReference type="NCBI Taxonomy" id="408172"/>
    <lineage>
        <taxon>unclassified sequences</taxon>
        <taxon>metagenomes</taxon>
        <taxon>ecological metagenomes</taxon>
    </lineage>
</organism>
<feature type="transmembrane region" description="Helical" evidence="7">
    <location>
        <begin position="251"/>
        <end position="274"/>
    </location>
</feature>
<evidence type="ECO:0000259" key="8">
    <source>
        <dbReference type="Pfam" id="PF02687"/>
    </source>
</evidence>
<feature type="transmembrane region" description="Helical" evidence="7">
    <location>
        <begin position="295"/>
        <end position="317"/>
    </location>
</feature>
<evidence type="ECO:0000256" key="7">
    <source>
        <dbReference type="SAM" id="Phobius"/>
    </source>
</evidence>
<gene>
    <name evidence="10" type="ORF">METZ01_LOCUS1844</name>
</gene>
<dbReference type="PANTHER" id="PTHR30489:SF0">
    <property type="entry name" value="LIPOPROTEIN-RELEASING SYSTEM TRANSMEMBRANE PROTEIN LOLE"/>
    <property type="match status" value="1"/>
</dbReference>
<evidence type="ECO:0000256" key="3">
    <source>
        <dbReference type="ARBA" id="ARBA00022475"/>
    </source>
</evidence>
<sequence>MSGISIFGIAFGVAILITVLSVMNGFDREIRDNVLGIVPHLTIHTEENLSAEDWKIAEKIANEHPMVIATAPVVEVMGIIANAVSNKGVLVNGIDLDKEASVSIIDNFFVTGSLEGLRDSRWGLILGQTLADRLAVNVGDRVDLFSPAISINPIIPLATFRSFEIVGVFKVGTQDLDNDFVMVNIDAANALFRLRTPYNGLRIRITDVLEANRVQPELQASLPGGIVVSSWITQFGAIYDNIQFSRTIIGFMLWLLVGVAAFNLIVSLLMIVRDKRGDIAILRTMGASQQTVNRIFMWQGCLIGMFGIVIGVLLGIIGSLQVANLVGLIEQSFSIQFLSAEVYPIDFLPSEIKVTDILVVSAGVFILSLLATIYPARKAAAVVPAEALRAD</sequence>
<evidence type="ECO:0000259" key="9">
    <source>
        <dbReference type="Pfam" id="PF12704"/>
    </source>
</evidence>
<keyword evidence="4 7" id="KW-0812">Transmembrane</keyword>
<evidence type="ECO:0008006" key="11">
    <source>
        <dbReference type="Google" id="ProtNLM"/>
    </source>
</evidence>
<dbReference type="EMBL" id="UINC01000098">
    <property type="protein sequence ID" value="SUZ48990.1"/>
    <property type="molecule type" value="Genomic_DNA"/>
</dbReference>
<evidence type="ECO:0000256" key="5">
    <source>
        <dbReference type="ARBA" id="ARBA00022989"/>
    </source>
</evidence>
<evidence type="ECO:0000256" key="2">
    <source>
        <dbReference type="ARBA" id="ARBA00022448"/>
    </source>
</evidence>
<feature type="domain" description="MacB-like periplasmic core" evidence="9">
    <location>
        <begin position="2"/>
        <end position="220"/>
    </location>
</feature>
<keyword evidence="3" id="KW-1003">Cell membrane</keyword>
<dbReference type="Pfam" id="PF12704">
    <property type="entry name" value="MacB_PCD"/>
    <property type="match status" value="1"/>
</dbReference>